<gene>
    <name evidence="2" type="ORF">C8J28_1377</name>
</gene>
<name>A0A2T5JM91_9RHOB</name>
<comment type="caution">
    <text evidence="2">The sequence shown here is derived from an EMBL/GenBank/DDBJ whole genome shotgun (WGS) entry which is preliminary data.</text>
</comment>
<dbReference type="EMBL" id="QAOT01000037">
    <property type="protein sequence ID" value="PTR08161.1"/>
    <property type="molecule type" value="Genomic_DNA"/>
</dbReference>
<evidence type="ECO:0000256" key="1">
    <source>
        <dbReference type="SAM" id="MobiDB-lite"/>
    </source>
</evidence>
<evidence type="ECO:0000313" key="3">
    <source>
        <dbReference type="Proteomes" id="UP000244060"/>
    </source>
</evidence>
<evidence type="ECO:0000313" key="2">
    <source>
        <dbReference type="EMBL" id="PTR08161.1"/>
    </source>
</evidence>
<feature type="region of interest" description="Disordered" evidence="1">
    <location>
        <begin position="30"/>
        <end position="57"/>
    </location>
</feature>
<accession>A0A2T5JM91</accession>
<keyword evidence="3" id="KW-1185">Reference proteome</keyword>
<sequence>MAPRKGSAKAPFLVSGEPVSMKWSGVLGAGTPTKSMGAGRAKSPCEWGSGERDSSDDPWFGAGGEGRLQALLVIDRRNGLLALDGFDAQKEPWLGGCNGGAQRPPCQDRPGTTGDILPSRLPDRWRTIGGFGAQPPHLNTTHLLLGWTLLQRLERFPLPSPSSAVLFHSRKRNLRHRRVMPHSRSHRVVRRKKIQTGKVESLDIAPQTSGPIKKADYSKLGLRQSMHFCALETYARINAPAREYPTSRSSHT</sequence>
<reference evidence="2 3" key="1">
    <citation type="submission" date="2018-04" db="EMBL/GenBank/DDBJ databases">
        <title>Genomic Encyclopedia of Type Strains, Phase III (KMG-III): the genomes of soil and plant-associated and newly described type strains.</title>
        <authorList>
            <person name="Whitman W."/>
        </authorList>
    </citation>
    <scope>NUCLEOTIDE SEQUENCE [LARGE SCALE GENOMIC DNA]</scope>
    <source>
        <strain evidence="2 3">KA25</strain>
    </source>
</reference>
<dbReference type="Proteomes" id="UP000244060">
    <property type="component" value="Unassembled WGS sequence"/>
</dbReference>
<dbReference type="AlphaFoldDB" id="A0A2T5JM91"/>
<proteinExistence type="predicted"/>
<organism evidence="2 3">
    <name type="scientific">Cereibacter azotoformans</name>
    <dbReference type="NCBI Taxonomy" id="43057"/>
    <lineage>
        <taxon>Bacteria</taxon>
        <taxon>Pseudomonadati</taxon>
        <taxon>Pseudomonadota</taxon>
        <taxon>Alphaproteobacteria</taxon>
        <taxon>Rhodobacterales</taxon>
        <taxon>Paracoccaceae</taxon>
        <taxon>Cereibacter</taxon>
    </lineage>
</organism>
<protein>
    <submittedName>
        <fullName evidence="2">Uncharacterized protein</fullName>
    </submittedName>
</protein>